<name>A0A426XIB4_ENSVE</name>
<gene>
    <name evidence="1" type="ORF">B296_00049440</name>
</gene>
<feature type="non-terminal residue" evidence="1">
    <location>
        <position position="1"/>
    </location>
</feature>
<dbReference type="EMBL" id="AMZH03020407">
    <property type="protein sequence ID" value="RRT39192.1"/>
    <property type="molecule type" value="Genomic_DNA"/>
</dbReference>
<evidence type="ECO:0000313" key="2">
    <source>
        <dbReference type="Proteomes" id="UP000287651"/>
    </source>
</evidence>
<evidence type="ECO:0000313" key="1">
    <source>
        <dbReference type="EMBL" id="RRT39192.1"/>
    </source>
</evidence>
<reference evidence="1 2" key="1">
    <citation type="journal article" date="2014" name="Agronomy (Basel)">
        <title>A Draft Genome Sequence for Ensete ventricosum, the Drought-Tolerant Tree Against Hunger.</title>
        <authorList>
            <person name="Harrison J."/>
            <person name="Moore K.A."/>
            <person name="Paszkiewicz K."/>
            <person name="Jones T."/>
            <person name="Grant M."/>
            <person name="Ambacheew D."/>
            <person name="Muzemil S."/>
            <person name="Studholme D.J."/>
        </authorList>
    </citation>
    <scope>NUCLEOTIDE SEQUENCE [LARGE SCALE GENOMIC DNA]</scope>
</reference>
<proteinExistence type="predicted"/>
<sequence length="98" mass="11480">WYISVQVNIWLSTVSFHAYSEITFDSTSDVSTFCDYWITYIVSSETRYCKLFQGGKGITDLEPALQVIMDIFGEILTEKEQFLQTFSTERNFIRFAFN</sequence>
<accession>A0A426XIB4</accession>
<protein>
    <submittedName>
        <fullName evidence="1">Uncharacterized protein</fullName>
    </submittedName>
</protein>
<comment type="caution">
    <text evidence="1">The sequence shown here is derived from an EMBL/GenBank/DDBJ whole genome shotgun (WGS) entry which is preliminary data.</text>
</comment>
<dbReference type="Proteomes" id="UP000287651">
    <property type="component" value="Unassembled WGS sequence"/>
</dbReference>
<dbReference type="AlphaFoldDB" id="A0A426XIB4"/>
<organism evidence="1 2">
    <name type="scientific">Ensete ventricosum</name>
    <name type="common">Abyssinian banana</name>
    <name type="synonym">Musa ensete</name>
    <dbReference type="NCBI Taxonomy" id="4639"/>
    <lineage>
        <taxon>Eukaryota</taxon>
        <taxon>Viridiplantae</taxon>
        <taxon>Streptophyta</taxon>
        <taxon>Embryophyta</taxon>
        <taxon>Tracheophyta</taxon>
        <taxon>Spermatophyta</taxon>
        <taxon>Magnoliopsida</taxon>
        <taxon>Liliopsida</taxon>
        <taxon>Zingiberales</taxon>
        <taxon>Musaceae</taxon>
        <taxon>Ensete</taxon>
    </lineage>
</organism>